<name>A0ABS5K0C6_9BACT</name>
<dbReference type="EMBL" id="JAGUCO010000024">
    <property type="protein sequence ID" value="MBS2100535.1"/>
    <property type="molecule type" value="Genomic_DNA"/>
</dbReference>
<keyword evidence="2" id="KW-1185">Reference proteome</keyword>
<proteinExistence type="predicted"/>
<dbReference type="Proteomes" id="UP000708576">
    <property type="component" value="Unassembled WGS sequence"/>
</dbReference>
<dbReference type="RefSeq" id="WP_212218573.1">
    <property type="nucleotide sequence ID" value="NZ_JAGUCO010000024.1"/>
</dbReference>
<gene>
    <name evidence="1" type="ORF">KEM10_19780</name>
</gene>
<protein>
    <submittedName>
        <fullName evidence="1">Uncharacterized protein</fullName>
    </submittedName>
</protein>
<accession>A0ABS5K0C6</accession>
<evidence type="ECO:0000313" key="2">
    <source>
        <dbReference type="Proteomes" id="UP000708576"/>
    </source>
</evidence>
<organism evidence="1 2">
    <name type="scientific">Carboxylicivirga linearis</name>
    <dbReference type="NCBI Taxonomy" id="1628157"/>
    <lineage>
        <taxon>Bacteria</taxon>
        <taxon>Pseudomonadati</taxon>
        <taxon>Bacteroidota</taxon>
        <taxon>Bacteroidia</taxon>
        <taxon>Marinilabiliales</taxon>
        <taxon>Marinilabiliaceae</taxon>
        <taxon>Carboxylicivirga</taxon>
    </lineage>
</organism>
<comment type="caution">
    <text evidence="1">The sequence shown here is derived from an EMBL/GenBank/DDBJ whole genome shotgun (WGS) entry which is preliminary data.</text>
</comment>
<evidence type="ECO:0000313" key="1">
    <source>
        <dbReference type="EMBL" id="MBS2100535.1"/>
    </source>
</evidence>
<reference evidence="1 2" key="1">
    <citation type="journal article" date="2015" name="Int. J. Syst. Evol. Microbiol.">
        <title>Carboxylicivirga linearis sp. nov., isolated from a sea cucumber culture pond.</title>
        <authorList>
            <person name="Wang F.Q."/>
            <person name="Zhou Y.X."/>
            <person name="Lin X.Z."/>
            <person name="Chen G.J."/>
            <person name="Du Z.J."/>
        </authorList>
    </citation>
    <scope>NUCLEOTIDE SEQUENCE [LARGE SCALE GENOMIC DNA]</scope>
    <source>
        <strain evidence="1 2">FB218</strain>
    </source>
</reference>
<sequence>MKSYKVILSNDKIEFFKELMDRLGINYEDEIQAIQKMNALKEEAERVKKTMAPKEGNKGVPMDDSSIQDVLKRIEEMRKK</sequence>